<comment type="pathway">
    <text evidence="3 14">Amino-acid biosynthesis; L-threonine biosynthesis; L-threonine from L-aspartate: step 1/5.</text>
</comment>
<keyword evidence="17" id="KW-1185">Reference proteome</keyword>
<keyword evidence="10" id="KW-0457">Lysine biosynthesis</keyword>
<comment type="caution">
    <text evidence="16">The sequence shown here is derived from an EMBL/GenBank/DDBJ whole genome shotgun (WGS) entry which is preliminary data.</text>
</comment>
<dbReference type="Gene3D" id="3.30.70.260">
    <property type="match status" value="2"/>
</dbReference>
<dbReference type="PANTHER" id="PTHR21499">
    <property type="entry name" value="ASPARTATE KINASE"/>
    <property type="match status" value="1"/>
</dbReference>
<evidence type="ECO:0000313" key="16">
    <source>
        <dbReference type="EMBL" id="ROQ25719.1"/>
    </source>
</evidence>
<comment type="pathway">
    <text evidence="1 14">Amino-acid biosynthesis; L-lysine biosynthesis via DAP pathway; (S)-tetrahydrodipicolinate from L-aspartate: step 1/4.</text>
</comment>
<accession>A0A3N1PCA1</accession>
<protein>
    <recommendedName>
        <fullName evidence="13">Aspartokinase</fullName>
        <ecNumber evidence="13">2.7.2.4</ecNumber>
    </recommendedName>
</protein>
<dbReference type="PIRSF" id="PIRSF000726">
    <property type="entry name" value="Asp_kin"/>
    <property type="match status" value="1"/>
</dbReference>
<keyword evidence="9 12" id="KW-0067">ATP-binding</keyword>
<evidence type="ECO:0000256" key="5">
    <source>
        <dbReference type="ARBA" id="ARBA00022605"/>
    </source>
</evidence>
<evidence type="ECO:0000256" key="6">
    <source>
        <dbReference type="ARBA" id="ARBA00022679"/>
    </source>
</evidence>
<dbReference type="SUPFAM" id="SSF53633">
    <property type="entry name" value="Carbamate kinase-like"/>
    <property type="match status" value="1"/>
</dbReference>
<evidence type="ECO:0000256" key="14">
    <source>
        <dbReference type="RuleBase" id="RU004249"/>
    </source>
</evidence>
<gene>
    <name evidence="16" type="ORF">EDC28_10524</name>
</gene>
<feature type="binding site" evidence="12">
    <location>
        <position position="47"/>
    </location>
    <ligand>
        <name>substrate</name>
    </ligand>
</feature>
<organism evidence="16 17">
    <name type="scientific">Gallaecimonas pentaromativorans</name>
    <dbReference type="NCBI Taxonomy" id="584787"/>
    <lineage>
        <taxon>Bacteria</taxon>
        <taxon>Pseudomonadati</taxon>
        <taxon>Pseudomonadota</taxon>
        <taxon>Gammaproteobacteria</taxon>
        <taxon>Enterobacterales</taxon>
        <taxon>Gallaecimonadaceae</taxon>
        <taxon>Gallaecimonas</taxon>
    </lineage>
</organism>
<evidence type="ECO:0000256" key="2">
    <source>
        <dbReference type="ARBA" id="ARBA00004986"/>
    </source>
</evidence>
<dbReference type="InterPro" id="IPR036393">
    <property type="entry name" value="AceGlu_kinase-like_sf"/>
</dbReference>
<keyword evidence="6 13" id="KW-0808">Transferase</keyword>
<keyword evidence="7 12" id="KW-0547">Nucleotide-binding</keyword>
<keyword evidence="5 14" id="KW-0028">Amino-acid biosynthesis</keyword>
<dbReference type="InterPro" id="IPR041740">
    <property type="entry name" value="AKii-LysC-BS"/>
</dbReference>
<comment type="similarity">
    <text evidence="4 13">Belongs to the aspartokinase family.</text>
</comment>
<dbReference type="GO" id="GO:0009088">
    <property type="term" value="P:threonine biosynthetic process"/>
    <property type="evidence" value="ECO:0007669"/>
    <property type="project" value="UniProtKB-UniPathway"/>
</dbReference>
<dbReference type="SUPFAM" id="SSF55021">
    <property type="entry name" value="ACT-like"/>
    <property type="match status" value="2"/>
</dbReference>
<dbReference type="EMBL" id="RJUL01000005">
    <property type="protein sequence ID" value="ROQ25719.1"/>
    <property type="molecule type" value="Genomic_DNA"/>
</dbReference>
<dbReference type="InterPro" id="IPR001048">
    <property type="entry name" value="Asp/Glu/Uridylate_kinase"/>
</dbReference>
<dbReference type="STRING" id="584787.GCA_001247655_02779"/>
<dbReference type="CDD" id="cd04891">
    <property type="entry name" value="ACT_AK-LysC-DapG-like_1"/>
    <property type="match status" value="1"/>
</dbReference>
<dbReference type="PANTHER" id="PTHR21499:SF3">
    <property type="entry name" value="ASPARTOKINASE"/>
    <property type="match status" value="1"/>
</dbReference>
<dbReference type="Proteomes" id="UP000268033">
    <property type="component" value="Unassembled WGS sequence"/>
</dbReference>
<feature type="binding site" evidence="12">
    <location>
        <position position="179"/>
    </location>
    <ligand>
        <name>ATP</name>
        <dbReference type="ChEBI" id="CHEBI:30616"/>
    </ligand>
</feature>
<feature type="binding site" evidence="12">
    <location>
        <begin position="7"/>
        <end position="10"/>
    </location>
    <ligand>
        <name>ATP</name>
        <dbReference type="ChEBI" id="CHEBI:30616"/>
    </ligand>
</feature>
<feature type="binding site" evidence="12">
    <location>
        <position position="74"/>
    </location>
    <ligand>
        <name>substrate</name>
    </ligand>
</feature>
<dbReference type="InterPro" id="IPR018042">
    <property type="entry name" value="Aspartate_kinase_CS"/>
</dbReference>
<dbReference type="UniPathway" id="UPA00034">
    <property type="reaction ID" value="UER00015"/>
</dbReference>
<evidence type="ECO:0000256" key="10">
    <source>
        <dbReference type="ARBA" id="ARBA00023154"/>
    </source>
</evidence>
<dbReference type="GO" id="GO:0005524">
    <property type="term" value="F:ATP binding"/>
    <property type="evidence" value="ECO:0007669"/>
    <property type="project" value="UniProtKB-KW"/>
</dbReference>
<comment type="catalytic activity">
    <reaction evidence="11 13">
        <text>L-aspartate + ATP = 4-phospho-L-aspartate + ADP</text>
        <dbReference type="Rhea" id="RHEA:23776"/>
        <dbReference type="ChEBI" id="CHEBI:29991"/>
        <dbReference type="ChEBI" id="CHEBI:30616"/>
        <dbReference type="ChEBI" id="CHEBI:57535"/>
        <dbReference type="ChEBI" id="CHEBI:456216"/>
        <dbReference type="EC" id="2.7.2.4"/>
    </reaction>
</comment>
<dbReference type="EC" id="2.7.2.4" evidence="13"/>
<feature type="domain" description="Aspartate/glutamate/uridylate kinase" evidence="15">
    <location>
        <begin position="3"/>
        <end position="229"/>
    </location>
</feature>
<proteinExistence type="inferred from homology"/>
<evidence type="ECO:0000256" key="11">
    <source>
        <dbReference type="ARBA" id="ARBA00047872"/>
    </source>
</evidence>
<dbReference type="InterPro" id="IPR005260">
    <property type="entry name" value="Asp_kin_monofn"/>
</dbReference>
<dbReference type="RefSeq" id="WP_123421508.1">
    <property type="nucleotide sequence ID" value="NZ_JBLXAC010000007.1"/>
</dbReference>
<evidence type="ECO:0000313" key="17">
    <source>
        <dbReference type="Proteomes" id="UP000268033"/>
    </source>
</evidence>
<dbReference type="GO" id="GO:0009089">
    <property type="term" value="P:lysine biosynthetic process via diaminopimelate"/>
    <property type="evidence" value="ECO:0007669"/>
    <property type="project" value="UniProtKB-UniPathway"/>
</dbReference>
<evidence type="ECO:0000256" key="8">
    <source>
        <dbReference type="ARBA" id="ARBA00022777"/>
    </source>
</evidence>
<evidence type="ECO:0000259" key="15">
    <source>
        <dbReference type="Pfam" id="PF00696"/>
    </source>
</evidence>
<dbReference type="GO" id="GO:0004072">
    <property type="term" value="F:aspartate kinase activity"/>
    <property type="evidence" value="ECO:0007669"/>
    <property type="project" value="UniProtKB-EC"/>
</dbReference>
<feature type="binding site" evidence="12">
    <location>
        <begin position="209"/>
        <end position="210"/>
    </location>
    <ligand>
        <name>ATP</name>
        <dbReference type="ChEBI" id="CHEBI:30616"/>
    </ligand>
</feature>
<dbReference type="CDD" id="cd04261">
    <property type="entry name" value="AAK_AKii-LysC-BS"/>
    <property type="match status" value="1"/>
</dbReference>
<evidence type="ECO:0000256" key="1">
    <source>
        <dbReference type="ARBA" id="ARBA00004766"/>
    </source>
</evidence>
<keyword evidence="8 13" id="KW-0418">Kinase</keyword>
<dbReference type="NCBIfam" id="NF005155">
    <property type="entry name" value="PRK06635.1-4"/>
    <property type="match status" value="1"/>
</dbReference>
<dbReference type="NCBIfam" id="NF005154">
    <property type="entry name" value="PRK06635.1-2"/>
    <property type="match status" value="1"/>
</dbReference>
<evidence type="ECO:0000256" key="12">
    <source>
        <dbReference type="PIRSR" id="PIRSR000726-1"/>
    </source>
</evidence>
<evidence type="ECO:0000256" key="4">
    <source>
        <dbReference type="ARBA" id="ARBA00010122"/>
    </source>
</evidence>
<evidence type="ECO:0000256" key="13">
    <source>
        <dbReference type="RuleBase" id="RU003448"/>
    </source>
</evidence>
<dbReference type="PROSITE" id="PS00324">
    <property type="entry name" value="ASPARTOKINASE"/>
    <property type="match status" value="1"/>
</dbReference>
<evidence type="ECO:0000256" key="3">
    <source>
        <dbReference type="ARBA" id="ARBA00005139"/>
    </source>
</evidence>
<evidence type="ECO:0000256" key="9">
    <source>
        <dbReference type="ARBA" id="ARBA00022840"/>
    </source>
</evidence>
<sequence length="400" mass="42607">MALLVQKFGGTSVGSLVRIEAVAERIIKSRRQGHDLVVVVSAMSGETNRLIAMAQALSPEPDRRELDVLLATGEQTTIALLAMALKARGQPAISLTGDQVRIHTDHRHGKARIEHIDTTVINQALARGQVVIVAGFQGRGPDNAITTLGRGGSDTTAVALAAALKAEECQIFTDVDGIYTTDPRLEPKARRLEYIDFESMQAMAALGAKVLEVRSVEHAGRHKVKLRVLSSFAEHSAGTLMTFDEAAPQGISGIASCLQSVLVTIKGLTANSEQARRLLEPLGDAGIDVDILCSTDDASNGLVFTVPLGDFGQALPMLQASAAAMGELDVLHRQDVAKVSVIGNDVGIRSDIATITCGALSDKQIEARHFLTSARRLTLILAQQDMVQSVRILHQTLIGP</sequence>
<evidence type="ECO:0000256" key="7">
    <source>
        <dbReference type="ARBA" id="ARBA00022741"/>
    </source>
</evidence>
<dbReference type="GO" id="GO:0005829">
    <property type="term" value="C:cytosol"/>
    <property type="evidence" value="ECO:0007669"/>
    <property type="project" value="TreeGrafter"/>
</dbReference>
<dbReference type="FunFam" id="3.40.1160.10:FF:000002">
    <property type="entry name" value="Aspartokinase"/>
    <property type="match status" value="1"/>
</dbReference>
<dbReference type="UniPathway" id="UPA00051">
    <property type="reaction ID" value="UER00462"/>
</dbReference>
<name>A0A3N1PCA1_9GAMM</name>
<dbReference type="NCBIfam" id="TIGR00657">
    <property type="entry name" value="asp_kinases"/>
    <property type="match status" value="1"/>
</dbReference>
<feature type="binding site" evidence="12">
    <location>
        <position position="184"/>
    </location>
    <ligand>
        <name>ATP</name>
        <dbReference type="ChEBI" id="CHEBI:30616"/>
    </ligand>
</feature>
<comment type="pathway">
    <text evidence="2 14">Amino-acid biosynthesis; L-methionine biosynthesis via de novo pathway; L-homoserine from L-aspartate: step 1/3.</text>
</comment>
<dbReference type="InterPro" id="IPR001341">
    <property type="entry name" value="Asp_kinase"/>
</dbReference>
<feature type="binding site" evidence="12">
    <location>
        <begin position="173"/>
        <end position="174"/>
    </location>
    <ligand>
        <name>ATP</name>
        <dbReference type="ChEBI" id="CHEBI:30616"/>
    </ligand>
</feature>
<dbReference type="GO" id="GO:0009090">
    <property type="term" value="P:homoserine biosynthetic process"/>
    <property type="evidence" value="ECO:0007669"/>
    <property type="project" value="TreeGrafter"/>
</dbReference>
<reference evidence="16 17" key="1">
    <citation type="submission" date="2018-11" db="EMBL/GenBank/DDBJ databases">
        <title>Genomic Encyclopedia of Type Strains, Phase IV (KMG-IV): sequencing the most valuable type-strain genomes for metagenomic binning, comparative biology and taxonomic classification.</title>
        <authorList>
            <person name="Goeker M."/>
        </authorList>
    </citation>
    <scope>NUCLEOTIDE SEQUENCE [LARGE SCALE GENOMIC DNA]</scope>
    <source>
        <strain evidence="16 17">DSM 21945</strain>
    </source>
</reference>
<dbReference type="Gene3D" id="3.40.1160.10">
    <property type="entry name" value="Acetylglutamate kinase-like"/>
    <property type="match status" value="1"/>
</dbReference>
<dbReference type="AlphaFoldDB" id="A0A3N1PCA1"/>
<dbReference type="UniPathway" id="UPA00050">
    <property type="reaction ID" value="UER00461"/>
</dbReference>
<dbReference type="Pfam" id="PF00696">
    <property type="entry name" value="AA_kinase"/>
    <property type="match status" value="1"/>
</dbReference>
<dbReference type="InterPro" id="IPR045865">
    <property type="entry name" value="ACT-like_dom_sf"/>
</dbReference>